<evidence type="ECO:0000313" key="4">
    <source>
        <dbReference type="Proteomes" id="UP001151760"/>
    </source>
</evidence>
<feature type="domain" description="DUF4283" evidence="2">
    <location>
        <begin position="242"/>
        <end position="321"/>
    </location>
</feature>
<feature type="compositionally biased region" description="Polar residues" evidence="1">
    <location>
        <begin position="509"/>
        <end position="537"/>
    </location>
</feature>
<dbReference type="Pfam" id="PF14111">
    <property type="entry name" value="DUF4283"/>
    <property type="match status" value="1"/>
</dbReference>
<evidence type="ECO:0000256" key="1">
    <source>
        <dbReference type="SAM" id="MobiDB-lite"/>
    </source>
</evidence>
<name>A0ABQ4XKG8_9ASTR</name>
<keyword evidence="4" id="KW-1185">Reference proteome</keyword>
<gene>
    <name evidence="3" type="ORF">Tco_0679856</name>
</gene>
<proteinExistence type="predicted"/>
<dbReference type="Proteomes" id="UP001151760">
    <property type="component" value="Unassembled WGS sequence"/>
</dbReference>
<feature type="compositionally biased region" description="Polar residues" evidence="1">
    <location>
        <begin position="543"/>
        <end position="556"/>
    </location>
</feature>
<protein>
    <submittedName>
        <fullName evidence="3">Zinc knuckle CX2CX4HX4C containing protein</fullName>
    </submittedName>
</protein>
<dbReference type="PANTHER" id="PTHR31286:SF99">
    <property type="entry name" value="DUF4283 DOMAIN-CONTAINING PROTEIN"/>
    <property type="match status" value="1"/>
</dbReference>
<sequence length="608" mass="66526">MSFSVSFDKEALEKRMAQLKERDVGVNQNVRLPIRGILKQPSAHTSAISSKEPSHVDSVRVLRNPNSTQSEGFADTLNVSSDGFVKMATADGVDVTKTWNDVGESMPMGDNIRVSTMVNSTTGMDSFISNDTDVEEVAWSSKPTGNDPTSSTYSLFGDNSFYPNSGGRSDNMGSSAENNANPIVQSIDLSTKACSYAGAAGASNVIKPNERATVCPMIAENRFEGVNISIPRKVVAKVSTRYQNTLYGYFIGKRMAFPVVEYYAKNNWAKHGLKRIMMNAKGFFFFQFDTRDGLDTVLEGGPWMIRNSPIILKEWTMKTSLHKEELTRIPIWVKLHDVPIQVFEEEGISLIATYLGKPIMLDSYTSSMCKESWGRSSFARCLIELNSDADFKEEIIIGVPDLDGPGYTKEHVRVEYEWKPPRCSTCNIFGHTEDTCPKRVVSTPATVEENDGFQQVRGKKRGKKGNSASQIPKGVPLSKGFQVGKDFTFNPKATTSKASNSDAIGGRTGNVNKSKPTNPSSSMESVLNAHDSNLNDTGKNKGTAASGNSSKTTISTSNAFDALSRINRNDDDELTDDEEDVENVYDESVNLLSSKTGASTPADIGFNV</sequence>
<reference evidence="3" key="2">
    <citation type="submission" date="2022-01" db="EMBL/GenBank/DDBJ databases">
        <authorList>
            <person name="Yamashiro T."/>
            <person name="Shiraishi A."/>
            <person name="Satake H."/>
            <person name="Nakayama K."/>
        </authorList>
    </citation>
    <scope>NUCLEOTIDE SEQUENCE</scope>
</reference>
<evidence type="ECO:0000259" key="2">
    <source>
        <dbReference type="Pfam" id="PF14111"/>
    </source>
</evidence>
<dbReference type="PANTHER" id="PTHR31286">
    <property type="entry name" value="GLYCINE-RICH CELL WALL STRUCTURAL PROTEIN 1.8-LIKE"/>
    <property type="match status" value="1"/>
</dbReference>
<feature type="compositionally biased region" description="Polar residues" evidence="1">
    <location>
        <begin position="491"/>
        <end position="502"/>
    </location>
</feature>
<accession>A0ABQ4XKG8</accession>
<dbReference type="EMBL" id="BQNB010009567">
    <property type="protein sequence ID" value="GJS65292.1"/>
    <property type="molecule type" value="Genomic_DNA"/>
</dbReference>
<feature type="region of interest" description="Disordered" evidence="1">
    <location>
        <begin position="448"/>
        <end position="556"/>
    </location>
</feature>
<organism evidence="3 4">
    <name type="scientific">Tanacetum coccineum</name>
    <dbReference type="NCBI Taxonomy" id="301880"/>
    <lineage>
        <taxon>Eukaryota</taxon>
        <taxon>Viridiplantae</taxon>
        <taxon>Streptophyta</taxon>
        <taxon>Embryophyta</taxon>
        <taxon>Tracheophyta</taxon>
        <taxon>Spermatophyta</taxon>
        <taxon>Magnoliopsida</taxon>
        <taxon>eudicotyledons</taxon>
        <taxon>Gunneridae</taxon>
        <taxon>Pentapetalae</taxon>
        <taxon>asterids</taxon>
        <taxon>campanulids</taxon>
        <taxon>Asterales</taxon>
        <taxon>Asteraceae</taxon>
        <taxon>Asteroideae</taxon>
        <taxon>Anthemideae</taxon>
        <taxon>Anthemidinae</taxon>
        <taxon>Tanacetum</taxon>
    </lineage>
</organism>
<comment type="caution">
    <text evidence="3">The sequence shown here is derived from an EMBL/GenBank/DDBJ whole genome shotgun (WGS) entry which is preliminary data.</text>
</comment>
<evidence type="ECO:0000313" key="3">
    <source>
        <dbReference type="EMBL" id="GJS65292.1"/>
    </source>
</evidence>
<dbReference type="InterPro" id="IPR040256">
    <property type="entry name" value="At4g02000-like"/>
</dbReference>
<dbReference type="InterPro" id="IPR025558">
    <property type="entry name" value="DUF4283"/>
</dbReference>
<reference evidence="3" key="1">
    <citation type="journal article" date="2022" name="Int. J. Mol. Sci.">
        <title>Draft Genome of Tanacetum Coccineum: Genomic Comparison of Closely Related Tanacetum-Family Plants.</title>
        <authorList>
            <person name="Yamashiro T."/>
            <person name="Shiraishi A."/>
            <person name="Nakayama K."/>
            <person name="Satake H."/>
        </authorList>
    </citation>
    <scope>NUCLEOTIDE SEQUENCE</scope>
</reference>